<evidence type="ECO:0000313" key="1">
    <source>
        <dbReference type="EnsemblMetazoa" id="Aqu2.1.11541_001"/>
    </source>
</evidence>
<dbReference type="AlphaFoldDB" id="A0A1X7TAG2"/>
<reference evidence="1" key="1">
    <citation type="submission" date="2017-05" db="UniProtKB">
        <authorList>
            <consortium name="EnsemblMetazoa"/>
        </authorList>
    </citation>
    <scope>IDENTIFICATION</scope>
</reference>
<name>A0A1X7TAG2_AMPQE</name>
<dbReference type="InParanoid" id="A0A1X7TAG2"/>
<organism evidence="1">
    <name type="scientific">Amphimedon queenslandica</name>
    <name type="common">Sponge</name>
    <dbReference type="NCBI Taxonomy" id="400682"/>
    <lineage>
        <taxon>Eukaryota</taxon>
        <taxon>Metazoa</taxon>
        <taxon>Porifera</taxon>
        <taxon>Demospongiae</taxon>
        <taxon>Heteroscleromorpha</taxon>
        <taxon>Haplosclerida</taxon>
        <taxon>Niphatidae</taxon>
        <taxon>Amphimedon</taxon>
    </lineage>
</organism>
<protein>
    <submittedName>
        <fullName evidence="1">Uncharacterized protein</fullName>
    </submittedName>
</protein>
<accession>A0A1X7TAG2</accession>
<proteinExistence type="predicted"/>
<dbReference type="EnsemblMetazoa" id="Aqu2.1.11541_001">
    <property type="protein sequence ID" value="Aqu2.1.11541_001"/>
    <property type="gene ID" value="Aqu2.1.11541"/>
</dbReference>
<sequence>MASVLTSTISLVKSRLAPPYEISQSFSLSKPVGQLTRTYPLSRATVPRPFHQSSIKTLTLPYFGLQQGRSRRTGLLVTVHGS</sequence>